<reference evidence="11 12" key="1">
    <citation type="journal article" date="2018" name="Genet. Mol. Biol.">
        <title>The genome sequence of Dyella jiangningensis FCAV SCS01 from a lignocellulose-decomposing microbial consortium metagenome reveals potential for biotechnological applications.</title>
        <authorList>
            <person name="Desiderato J.G."/>
            <person name="Alvarenga D.O."/>
            <person name="Constancio M.T.L."/>
            <person name="Alves L.M.C."/>
            <person name="Varani A.M."/>
        </authorList>
    </citation>
    <scope>NUCLEOTIDE SEQUENCE [LARGE SCALE GENOMIC DNA]</scope>
    <source>
        <strain evidence="11 12">FCAV SCS01</strain>
    </source>
</reference>
<name>A0A328PBJ5_9GAMM</name>
<dbReference type="PANTHER" id="PTHR43342:SF1">
    <property type="entry name" value="BIFURCATING [FEFE] HYDROGENASE GAMMA SUBUNIT"/>
    <property type="match status" value="1"/>
</dbReference>
<dbReference type="PIRSF" id="PIRSF000216">
    <property type="entry name" value="NADH_DH_24kDa"/>
    <property type="match status" value="1"/>
</dbReference>
<dbReference type="InterPro" id="IPR041921">
    <property type="entry name" value="NuoE_N"/>
</dbReference>
<dbReference type="CDD" id="cd03081">
    <property type="entry name" value="TRX_Fd_NuoE_FDH_gamma"/>
    <property type="match status" value="1"/>
</dbReference>
<comment type="cofactor">
    <cofactor evidence="10">
        <name>[2Fe-2S] cluster</name>
        <dbReference type="ChEBI" id="CHEBI:190135"/>
    </cofactor>
    <text evidence="10">Binds 1 [2Fe-2S] cluster.</text>
</comment>
<dbReference type="RefSeq" id="WP_111982102.1">
    <property type="nucleotide sequence ID" value="NZ_NFZS01000001.1"/>
</dbReference>
<evidence type="ECO:0000256" key="7">
    <source>
        <dbReference type="ARBA" id="ARBA00031580"/>
    </source>
</evidence>
<dbReference type="SUPFAM" id="SSF52833">
    <property type="entry name" value="Thioredoxin-like"/>
    <property type="match status" value="1"/>
</dbReference>
<gene>
    <name evidence="11" type="ORF">CA260_07650</name>
</gene>
<sequence length="166" mass="18465">MKRAIDIAVLPAIPEHIRVAVLEVTGRLKDMPGALLPILHGVQDALGYVPEEAVPLIAREMNLSRADVHGVITFYHHFRQRPAGRRVIHLCRAESCQAMGAVTLEQHVKRRLDIDFHQTTADGAYTLEPVYCLGNCACSPAMMMDGELKGRMTPERFDAWLEAEAP</sequence>
<dbReference type="GO" id="GO:0051537">
    <property type="term" value="F:2 iron, 2 sulfur cluster binding"/>
    <property type="evidence" value="ECO:0007669"/>
    <property type="project" value="UniProtKB-KW"/>
</dbReference>
<keyword evidence="3 10" id="KW-0001">2Fe-2S</keyword>
<accession>A0A328PBJ5</accession>
<evidence type="ECO:0000256" key="6">
    <source>
        <dbReference type="ARBA" id="ARBA00023014"/>
    </source>
</evidence>
<dbReference type="Gene3D" id="3.40.30.10">
    <property type="entry name" value="Glutaredoxin"/>
    <property type="match status" value="1"/>
</dbReference>
<comment type="cofactor">
    <cofactor evidence="9">
        <name>[2Fe-2S] cluster</name>
        <dbReference type="ChEBI" id="CHEBI:190135"/>
    </cofactor>
</comment>
<dbReference type="GO" id="GO:0016491">
    <property type="term" value="F:oxidoreductase activity"/>
    <property type="evidence" value="ECO:0007669"/>
    <property type="project" value="InterPro"/>
</dbReference>
<organism evidence="11 12">
    <name type="scientific">Dyella jiangningensis</name>
    <dbReference type="NCBI Taxonomy" id="1379159"/>
    <lineage>
        <taxon>Bacteria</taxon>
        <taxon>Pseudomonadati</taxon>
        <taxon>Pseudomonadota</taxon>
        <taxon>Gammaproteobacteria</taxon>
        <taxon>Lysobacterales</taxon>
        <taxon>Rhodanobacteraceae</taxon>
        <taxon>Dyella</taxon>
    </lineage>
</organism>
<proteinExistence type="inferred from homology"/>
<keyword evidence="4 10" id="KW-0479">Metal-binding</keyword>
<dbReference type="InterPro" id="IPR036249">
    <property type="entry name" value="Thioredoxin-like_sf"/>
</dbReference>
<dbReference type="Pfam" id="PF01257">
    <property type="entry name" value="2Fe-2S_thioredx"/>
    <property type="match status" value="1"/>
</dbReference>
<dbReference type="AlphaFoldDB" id="A0A328PBJ5"/>
<feature type="binding site" evidence="10">
    <location>
        <position position="91"/>
    </location>
    <ligand>
        <name>[2Fe-2S] cluster</name>
        <dbReference type="ChEBI" id="CHEBI:190135"/>
    </ligand>
</feature>
<comment type="similarity">
    <text evidence="1">Belongs to the complex I 24 kDa subunit family.</text>
</comment>
<dbReference type="PANTHER" id="PTHR43342">
    <property type="entry name" value="NADH-QUINONE OXIDOREDUCTASE, E SUBUNIT"/>
    <property type="match status" value="1"/>
</dbReference>
<evidence type="ECO:0000256" key="5">
    <source>
        <dbReference type="ARBA" id="ARBA00023004"/>
    </source>
</evidence>
<dbReference type="GO" id="GO:0046872">
    <property type="term" value="F:metal ion binding"/>
    <property type="evidence" value="ECO:0007669"/>
    <property type="project" value="UniProtKB-KW"/>
</dbReference>
<evidence type="ECO:0000256" key="1">
    <source>
        <dbReference type="ARBA" id="ARBA00010643"/>
    </source>
</evidence>
<feature type="binding site" evidence="10">
    <location>
        <position position="136"/>
    </location>
    <ligand>
        <name>[2Fe-2S] cluster</name>
        <dbReference type="ChEBI" id="CHEBI:190135"/>
    </ligand>
</feature>
<evidence type="ECO:0000256" key="10">
    <source>
        <dbReference type="PIRSR" id="PIRSR000216-1"/>
    </source>
</evidence>
<dbReference type="InterPro" id="IPR028431">
    <property type="entry name" value="NADP_DH_HndA-like"/>
</dbReference>
<evidence type="ECO:0000256" key="8">
    <source>
        <dbReference type="ARBA" id="ARBA00032788"/>
    </source>
</evidence>
<feature type="binding site" evidence="10">
    <location>
        <position position="96"/>
    </location>
    <ligand>
        <name>[2Fe-2S] cluster</name>
        <dbReference type="ChEBI" id="CHEBI:190135"/>
    </ligand>
</feature>
<dbReference type="OrthoDB" id="9807941at2"/>
<dbReference type="NCBIfam" id="NF004638">
    <property type="entry name" value="PRK05988.1"/>
    <property type="match status" value="1"/>
</dbReference>
<keyword evidence="12" id="KW-1185">Reference proteome</keyword>
<evidence type="ECO:0000313" key="12">
    <source>
        <dbReference type="Proteomes" id="UP000248926"/>
    </source>
</evidence>
<evidence type="ECO:0000256" key="4">
    <source>
        <dbReference type="ARBA" id="ARBA00022723"/>
    </source>
</evidence>
<dbReference type="EMBL" id="NFZS01000001">
    <property type="protein sequence ID" value="RAO77725.1"/>
    <property type="molecule type" value="Genomic_DNA"/>
</dbReference>
<comment type="caution">
    <text evidence="11">The sequence shown here is derived from an EMBL/GenBank/DDBJ whole genome shotgun (WGS) entry which is preliminary data.</text>
</comment>
<dbReference type="Proteomes" id="UP000248926">
    <property type="component" value="Unassembled WGS sequence"/>
</dbReference>
<keyword evidence="6 10" id="KW-0411">Iron-sulfur</keyword>
<dbReference type="Gene3D" id="1.10.10.1590">
    <property type="entry name" value="NADH-quinone oxidoreductase subunit E"/>
    <property type="match status" value="1"/>
</dbReference>
<dbReference type="InterPro" id="IPR002023">
    <property type="entry name" value="NuoE-like"/>
</dbReference>
<evidence type="ECO:0000256" key="2">
    <source>
        <dbReference type="ARBA" id="ARBA00019898"/>
    </source>
</evidence>
<protein>
    <recommendedName>
        <fullName evidence="2">NADH-quinone oxidoreductase subunit E</fullName>
    </recommendedName>
    <alternativeName>
        <fullName evidence="7">NADH dehydrogenase I subunit E</fullName>
    </alternativeName>
    <alternativeName>
        <fullName evidence="8">NDH-1 subunit E</fullName>
    </alternativeName>
</protein>
<evidence type="ECO:0000256" key="3">
    <source>
        <dbReference type="ARBA" id="ARBA00022714"/>
    </source>
</evidence>
<feature type="binding site" evidence="10">
    <location>
        <position position="132"/>
    </location>
    <ligand>
        <name>[2Fe-2S] cluster</name>
        <dbReference type="ChEBI" id="CHEBI:190135"/>
    </ligand>
</feature>
<evidence type="ECO:0000256" key="9">
    <source>
        <dbReference type="ARBA" id="ARBA00034078"/>
    </source>
</evidence>
<evidence type="ECO:0000313" key="11">
    <source>
        <dbReference type="EMBL" id="RAO77725.1"/>
    </source>
</evidence>
<keyword evidence="5 10" id="KW-0408">Iron</keyword>